<evidence type="ECO:0000259" key="5">
    <source>
        <dbReference type="PROSITE" id="PS51755"/>
    </source>
</evidence>
<name>A0A9X3RYP9_9ACTN</name>
<dbReference type="GO" id="GO:0032993">
    <property type="term" value="C:protein-DNA complex"/>
    <property type="evidence" value="ECO:0007669"/>
    <property type="project" value="TreeGrafter"/>
</dbReference>
<dbReference type="SMART" id="SM00862">
    <property type="entry name" value="Trans_reg_C"/>
    <property type="match status" value="1"/>
</dbReference>
<dbReference type="SUPFAM" id="SSF46894">
    <property type="entry name" value="C-terminal effector domain of the bipartite response regulators"/>
    <property type="match status" value="1"/>
</dbReference>
<organism evidence="6 7">
    <name type="scientific">Solirubrobacter ginsenosidimutans</name>
    <dbReference type="NCBI Taxonomy" id="490573"/>
    <lineage>
        <taxon>Bacteria</taxon>
        <taxon>Bacillati</taxon>
        <taxon>Actinomycetota</taxon>
        <taxon>Thermoleophilia</taxon>
        <taxon>Solirubrobacterales</taxon>
        <taxon>Solirubrobacteraceae</taxon>
        <taxon>Solirubrobacter</taxon>
    </lineage>
</organism>
<dbReference type="Pfam" id="PF00486">
    <property type="entry name" value="Trans_reg_C"/>
    <property type="match status" value="1"/>
</dbReference>
<keyword evidence="1 3" id="KW-0238">DNA-binding</keyword>
<dbReference type="InterPro" id="IPR036388">
    <property type="entry name" value="WH-like_DNA-bd_sf"/>
</dbReference>
<evidence type="ECO:0000313" key="6">
    <source>
        <dbReference type="EMBL" id="MDA0159930.1"/>
    </source>
</evidence>
<dbReference type="PANTHER" id="PTHR48111">
    <property type="entry name" value="REGULATOR OF RPOS"/>
    <property type="match status" value="1"/>
</dbReference>
<dbReference type="Gene3D" id="1.10.10.10">
    <property type="entry name" value="Winged helix-like DNA-binding domain superfamily/Winged helix DNA-binding domain"/>
    <property type="match status" value="1"/>
</dbReference>
<dbReference type="PROSITE" id="PS51755">
    <property type="entry name" value="OMPR_PHOB"/>
    <property type="match status" value="1"/>
</dbReference>
<dbReference type="AlphaFoldDB" id="A0A9X3RYP9"/>
<dbReference type="InterPro" id="IPR016032">
    <property type="entry name" value="Sig_transdc_resp-reg_C-effctor"/>
</dbReference>
<keyword evidence="2" id="KW-0597">Phosphoprotein</keyword>
<dbReference type="InterPro" id="IPR039420">
    <property type="entry name" value="WalR-like"/>
</dbReference>
<gene>
    <name evidence="6" type="ORF">OM076_06635</name>
</gene>
<feature type="modified residue" description="4-aspartylphosphate" evidence="2">
    <location>
        <position position="53"/>
    </location>
</feature>
<dbReference type="GO" id="GO:0000156">
    <property type="term" value="F:phosphorelay response regulator activity"/>
    <property type="evidence" value="ECO:0007669"/>
    <property type="project" value="TreeGrafter"/>
</dbReference>
<keyword evidence="7" id="KW-1185">Reference proteome</keyword>
<evidence type="ECO:0000259" key="4">
    <source>
        <dbReference type="PROSITE" id="PS50110"/>
    </source>
</evidence>
<dbReference type="InterPro" id="IPR001789">
    <property type="entry name" value="Sig_transdc_resp-reg_receiver"/>
</dbReference>
<dbReference type="CDD" id="cd00383">
    <property type="entry name" value="trans_reg_C"/>
    <property type="match status" value="1"/>
</dbReference>
<dbReference type="Proteomes" id="UP001149140">
    <property type="component" value="Unassembled WGS sequence"/>
</dbReference>
<accession>A0A9X3RYP9</accession>
<evidence type="ECO:0000256" key="3">
    <source>
        <dbReference type="PROSITE-ProRule" id="PRU01091"/>
    </source>
</evidence>
<proteinExistence type="predicted"/>
<comment type="caution">
    <text evidence="6">The sequence shown here is derived from an EMBL/GenBank/DDBJ whole genome shotgun (WGS) entry which is preliminary data.</text>
</comment>
<feature type="domain" description="OmpR/PhoB-type" evidence="5">
    <location>
        <begin position="123"/>
        <end position="222"/>
    </location>
</feature>
<dbReference type="InterPro" id="IPR011006">
    <property type="entry name" value="CheY-like_superfamily"/>
</dbReference>
<dbReference type="Pfam" id="PF00072">
    <property type="entry name" value="Response_reg"/>
    <property type="match status" value="1"/>
</dbReference>
<dbReference type="GO" id="GO:0000976">
    <property type="term" value="F:transcription cis-regulatory region binding"/>
    <property type="evidence" value="ECO:0007669"/>
    <property type="project" value="TreeGrafter"/>
</dbReference>
<evidence type="ECO:0000256" key="2">
    <source>
        <dbReference type="PROSITE-ProRule" id="PRU00169"/>
    </source>
</evidence>
<dbReference type="EMBL" id="JAPDOD010000003">
    <property type="protein sequence ID" value="MDA0159930.1"/>
    <property type="molecule type" value="Genomic_DNA"/>
</dbReference>
<dbReference type="PROSITE" id="PS50110">
    <property type="entry name" value="RESPONSE_REGULATORY"/>
    <property type="match status" value="1"/>
</dbReference>
<sequence>MLPSISICVSEDSLLKTLSAELQIHGFRIEAHLSASAAMRALPGDTPRVWVLDIALPDADGRDVCRALRAAGIDSPVLFLSCVGTLAERLSSFYAGGDDYLSKPFANAELRARVAALGRRRTSNHLTPGPPFPAFDPVELSVSLAGRTAVLTPREYRLLAALATNRGEHVGRSDLIAVTETDTGSIGADELDTYVDRLRWKLVDIGAGETIDAVARDGYRLH</sequence>
<dbReference type="InterPro" id="IPR001867">
    <property type="entry name" value="OmpR/PhoB-type_DNA-bd"/>
</dbReference>
<evidence type="ECO:0000313" key="7">
    <source>
        <dbReference type="Proteomes" id="UP001149140"/>
    </source>
</evidence>
<dbReference type="Gene3D" id="3.40.50.2300">
    <property type="match status" value="1"/>
</dbReference>
<dbReference type="SMART" id="SM00448">
    <property type="entry name" value="REC"/>
    <property type="match status" value="1"/>
</dbReference>
<dbReference type="PANTHER" id="PTHR48111:SF37">
    <property type="entry name" value="RESPONSE REGULATOR PROTEIN CARR"/>
    <property type="match status" value="1"/>
</dbReference>
<evidence type="ECO:0000256" key="1">
    <source>
        <dbReference type="ARBA" id="ARBA00023125"/>
    </source>
</evidence>
<dbReference type="SUPFAM" id="SSF52172">
    <property type="entry name" value="CheY-like"/>
    <property type="match status" value="1"/>
</dbReference>
<protein>
    <submittedName>
        <fullName evidence="6">Response regulator transcription factor</fullName>
    </submittedName>
</protein>
<feature type="DNA-binding region" description="OmpR/PhoB-type" evidence="3">
    <location>
        <begin position="123"/>
        <end position="222"/>
    </location>
</feature>
<dbReference type="RefSeq" id="WP_270038692.1">
    <property type="nucleotide sequence ID" value="NZ_JAPDOD010000003.1"/>
</dbReference>
<dbReference type="GO" id="GO:0006355">
    <property type="term" value="P:regulation of DNA-templated transcription"/>
    <property type="evidence" value="ECO:0007669"/>
    <property type="project" value="InterPro"/>
</dbReference>
<reference evidence="6" key="1">
    <citation type="submission" date="2022-10" db="EMBL/GenBank/DDBJ databases">
        <title>The WGS of Solirubrobacter ginsenosidimutans DSM 21036.</title>
        <authorList>
            <person name="Jiang Z."/>
        </authorList>
    </citation>
    <scope>NUCLEOTIDE SEQUENCE</scope>
    <source>
        <strain evidence="6">DSM 21036</strain>
    </source>
</reference>
<dbReference type="GO" id="GO:0005829">
    <property type="term" value="C:cytosol"/>
    <property type="evidence" value="ECO:0007669"/>
    <property type="project" value="TreeGrafter"/>
</dbReference>
<feature type="domain" description="Response regulatory" evidence="4">
    <location>
        <begin position="4"/>
        <end position="118"/>
    </location>
</feature>